<dbReference type="EMBL" id="GBRH01263106">
    <property type="protein sequence ID" value="JAD34789.1"/>
    <property type="molecule type" value="Transcribed_RNA"/>
</dbReference>
<evidence type="ECO:0000313" key="1">
    <source>
        <dbReference type="EMBL" id="JAD34789.1"/>
    </source>
</evidence>
<proteinExistence type="predicted"/>
<name>A0A0A9KIZ9_ARUDO</name>
<protein>
    <submittedName>
        <fullName evidence="1">Uncharacterized protein</fullName>
    </submittedName>
</protein>
<accession>A0A0A9KIZ9</accession>
<sequence>MGTVHSALSHYLLRRQWPNSMHLQGTLLPFQNSCPIYEIHRFRTVYLVCYPLSTYSGIKDND</sequence>
<reference evidence="1" key="2">
    <citation type="journal article" date="2015" name="Data Brief">
        <title>Shoot transcriptome of the giant reed, Arundo donax.</title>
        <authorList>
            <person name="Barrero R.A."/>
            <person name="Guerrero F.D."/>
            <person name="Moolhuijzen P."/>
            <person name="Goolsby J.A."/>
            <person name="Tidwell J."/>
            <person name="Bellgard S.E."/>
            <person name="Bellgard M.I."/>
        </authorList>
    </citation>
    <scope>NUCLEOTIDE SEQUENCE</scope>
    <source>
        <tissue evidence="1">Shoot tissue taken approximately 20 cm above the soil surface</tissue>
    </source>
</reference>
<reference evidence="1" key="1">
    <citation type="submission" date="2014-09" db="EMBL/GenBank/DDBJ databases">
        <authorList>
            <person name="Magalhaes I.L.F."/>
            <person name="Oliveira U."/>
            <person name="Santos F.R."/>
            <person name="Vidigal T.H.D.A."/>
            <person name="Brescovit A.D."/>
            <person name="Santos A.J."/>
        </authorList>
    </citation>
    <scope>NUCLEOTIDE SEQUENCE</scope>
    <source>
        <tissue evidence="1">Shoot tissue taken approximately 20 cm above the soil surface</tissue>
    </source>
</reference>
<dbReference type="AlphaFoldDB" id="A0A0A9KIZ9"/>
<organism evidence="1">
    <name type="scientific">Arundo donax</name>
    <name type="common">Giant reed</name>
    <name type="synonym">Donax arundinaceus</name>
    <dbReference type="NCBI Taxonomy" id="35708"/>
    <lineage>
        <taxon>Eukaryota</taxon>
        <taxon>Viridiplantae</taxon>
        <taxon>Streptophyta</taxon>
        <taxon>Embryophyta</taxon>
        <taxon>Tracheophyta</taxon>
        <taxon>Spermatophyta</taxon>
        <taxon>Magnoliopsida</taxon>
        <taxon>Liliopsida</taxon>
        <taxon>Poales</taxon>
        <taxon>Poaceae</taxon>
        <taxon>PACMAD clade</taxon>
        <taxon>Arundinoideae</taxon>
        <taxon>Arundineae</taxon>
        <taxon>Arundo</taxon>
    </lineage>
</organism>